<accession>R7RZX1</accession>
<feature type="compositionally biased region" description="Polar residues" evidence="1">
    <location>
        <begin position="307"/>
        <end position="317"/>
    </location>
</feature>
<gene>
    <name evidence="3" type="ORF">PUNSTDRAFT_139378</name>
</gene>
<dbReference type="GeneID" id="18880299"/>
<dbReference type="AlphaFoldDB" id="R7RZX1"/>
<keyword evidence="2" id="KW-0472">Membrane</keyword>
<evidence type="ECO:0000256" key="2">
    <source>
        <dbReference type="SAM" id="Phobius"/>
    </source>
</evidence>
<organism evidence="3 4">
    <name type="scientific">Punctularia strigosozonata (strain HHB-11173)</name>
    <name type="common">White-rot fungus</name>
    <dbReference type="NCBI Taxonomy" id="741275"/>
    <lineage>
        <taxon>Eukaryota</taxon>
        <taxon>Fungi</taxon>
        <taxon>Dikarya</taxon>
        <taxon>Basidiomycota</taxon>
        <taxon>Agaricomycotina</taxon>
        <taxon>Agaricomycetes</taxon>
        <taxon>Corticiales</taxon>
        <taxon>Punctulariaceae</taxon>
        <taxon>Punctularia</taxon>
    </lineage>
</organism>
<protein>
    <submittedName>
        <fullName evidence="3">Uncharacterized protein</fullName>
    </submittedName>
</protein>
<evidence type="ECO:0000313" key="3">
    <source>
        <dbReference type="EMBL" id="EIN03665.1"/>
    </source>
</evidence>
<feature type="compositionally biased region" description="Polar residues" evidence="1">
    <location>
        <begin position="187"/>
        <end position="203"/>
    </location>
</feature>
<reference evidence="4" key="1">
    <citation type="journal article" date="2012" name="Science">
        <title>The Paleozoic origin of enzymatic lignin decomposition reconstructed from 31 fungal genomes.</title>
        <authorList>
            <person name="Floudas D."/>
            <person name="Binder M."/>
            <person name="Riley R."/>
            <person name="Barry K."/>
            <person name="Blanchette R.A."/>
            <person name="Henrissat B."/>
            <person name="Martinez A.T."/>
            <person name="Otillar R."/>
            <person name="Spatafora J.W."/>
            <person name="Yadav J.S."/>
            <person name="Aerts A."/>
            <person name="Benoit I."/>
            <person name="Boyd A."/>
            <person name="Carlson A."/>
            <person name="Copeland A."/>
            <person name="Coutinho P.M."/>
            <person name="de Vries R.P."/>
            <person name="Ferreira P."/>
            <person name="Findley K."/>
            <person name="Foster B."/>
            <person name="Gaskell J."/>
            <person name="Glotzer D."/>
            <person name="Gorecki P."/>
            <person name="Heitman J."/>
            <person name="Hesse C."/>
            <person name="Hori C."/>
            <person name="Igarashi K."/>
            <person name="Jurgens J.A."/>
            <person name="Kallen N."/>
            <person name="Kersten P."/>
            <person name="Kohler A."/>
            <person name="Kuees U."/>
            <person name="Kumar T.K.A."/>
            <person name="Kuo A."/>
            <person name="LaButti K."/>
            <person name="Larrondo L.F."/>
            <person name="Lindquist E."/>
            <person name="Ling A."/>
            <person name="Lombard V."/>
            <person name="Lucas S."/>
            <person name="Lundell T."/>
            <person name="Martin R."/>
            <person name="McLaughlin D.J."/>
            <person name="Morgenstern I."/>
            <person name="Morin E."/>
            <person name="Murat C."/>
            <person name="Nagy L.G."/>
            <person name="Nolan M."/>
            <person name="Ohm R.A."/>
            <person name="Patyshakuliyeva A."/>
            <person name="Rokas A."/>
            <person name="Ruiz-Duenas F.J."/>
            <person name="Sabat G."/>
            <person name="Salamov A."/>
            <person name="Samejima M."/>
            <person name="Schmutz J."/>
            <person name="Slot J.C."/>
            <person name="St John F."/>
            <person name="Stenlid J."/>
            <person name="Sun H."/>
            <person name="Sun S."/>
            <person name="Syed K."/>
            <person name="Tsang A."/>
            <person name="Wiebenga A."/>
            <person name="Young D."/>
            <person name="Pisabarro A."/>
            <person name="Eastwood D.C."/>
            <person name="Martin F."/>
            <person name="Cullen D."/>
            <person name="Grigoriev I.V."/>
            <person name="Hibbett D.S."/>
        </authorList>
    </citation>
    <scope>NUCLEOTIDE SEQUENCE [LARGE SCALE GENOMIC DNA]</scope>
    <source>
        <strain evidence="4">HHB-11173 SS5</strain>
    </source>
</reference>
<name>R7RZX1_PUNST</name>
<feature type="transmembrane region" description="Helical" evidence="2">
    <location>
        <begin position="12"/>
        <end position="33"/>
    </location>
</feature>
<evidence type="ECO:0000256" key="1">
    <source>
        <dbReference type="SAM" id="MobiDB-lite"/>
    </source>
</evidence>
<feature type="region of interest" description="Disordered" evidence="1">
    <location>
        <begin position="187"/>
        <end position="317"/>
    </location>
</feature>
<feature type="transmembrane region" description="Helical" evidence="2">
    <location>
        <begin position="107"/>
        <end position="127"/>
    </location>
</feature>
<feature type="compositionally biased region" description="Polar residues" evidence="1">
    <location>
        <begin position="266"/>
        <end position="277"/>
    </location>
</feature>
<dbReference type="EMBL" id="JH687560">
    <property type="protein sequence ID" value="EIN03665.1"/>
    <property type="molecule type" value="Genomic_DNA"/>
</dbReference>
<keyword evidence="2" id="KW-1133">Transmembrane helix</keyword>
<sequence length="317" mass="34487">MAIANWHRTDFVLFMSLIYLWTLSISAVMAMWLSKLVFNADPRLKERDIRGEKAAFFCLVLPNIAVLLGHIIWAFVHGLVGAWRRSGNRLRHFFRCAYLGTTASLNYWALGCLAAATGTSSVTLLAVNGSGKSDDSNPTSVRNSPLCQDYAAIGLDRHCAMTRFVYGAGLITMIVGFHPLGRLGTSTQGSIPSPIQQSATSHDGSSRWDSDSSLTADSPDRRHYIRLQDPPPSIQSSACLDSDNGDGSGRKPRQQTSPAGRPSAYRQDTASTTSTLVDSPAGARWTGWNGAERMGQAVQPQYPPSVHVTSGRNNPFR</sequence>
<evidence type="ECO:0000313" key="4">
    <source>
        <dbReference type="Proteomes" id="UP000054196"/>
    </source>
</evidence>
<dbReference type="KEGG" id="psq:PUNSTDRAFT_139378"/>
<keyword evidence="4" id="KW-1185">Reference proteome</keyword>
<keyword evidence="2" id="KW-0812">Transmembrane</keyword>
<dbReference type="Proteomes" id="UP000054196">
    <property type="component" value="Unassembled WGS sequence"/>
</dbReference>
<dbReference type="HOGENOM" id="CLU_877557_0_0_1"/>
<proteinExistence type="predicted"/>
<dbReference type="RefSeq" id="XP_007389152.1">
    <property type="nucleotide sequence ID" value="XM_007389090.1"/>
</dbReference>
<feature type="transmembrane region" description="Helical" evidence="2">
    <location>
        <begin position="54"/>
        <end position="76"/>
    </location>
</feature>